<accession>A0ABW9MW38</accession>
<evidence type="ECO:0000256" key="3">
    <source>
        <dbReference type="ARBA" id="ARBA00022741"/>
    </source>
</evidence>
<evidence type="ECO:0000313" key="7">
    <source>
        <dbReference type="Proteomes" id="UP001638015"/>
    </source>
</evidence>
<dbReference type="CDD" id="cd03255">
    <property type="entry name" value="ABC_MJ0796_LolCDE_FtsE"/>
    <property type="match status" value="1"/>
</dbReference>
<dbReference type="PROSITE" id="PS50893">
    <property type="entry name" value="ABC_TRANSPORTER_2"/>
    <property type="match status" value="1"/>
</dbReference>
<proteinExistence type="inferred from homology"/>
<dbReference type="Proteomes" id="UP001638015">
    <property type="component" value="Unassembled WGS sequence"/>
</dbReference>
<evidence type="ECO:0000259" key="5">
    <source>
        <dbReference type="PROSITE" id="PS50893"/>
    </source>
</evidence>
<dbReference type="SUPFAM" id="SSF52540">
    <property type="entry name" value="P-loop containing nucleoside triphosphate hydrolases"/>
    <property type="match status" value="1"/>
</dbReference>
<protein>
    <submittedName>
        <fullName evidence="6">ABC transporter ATP-binding protein</fullName>
    </submittedName>
</protein>
<evidence type="ECO:0000256" key="1">
    <source>
        <dbReference type="ARBA" id="ARBA00005417"/>
    </source>
</evidence>
<comment type="caution">
    <text evidence="6">The sequence shown here is derived from an EMBL/GenBank/DDBJ whole genome shotgun (WGS) entry which is preliminary data.</text>
</comment>
<evidence type="ECO:0000256" key="2">
    <source>
        <dbReference type="ARBA" id="ARBA00022448"/>
    </source>
</evidence>
<name>A0ABW9MW38_9FIRM</name>
<evidence type="ECO:0000313" key="6">
    <source>
        <dbReference type="EMBL" id="MFO3716015.1"/>
    </source>
</evidence>
<organism evidence="6 7">
    <name type="scientific">Anaerococcus cruorum</name>
    <dbReference type="NCBI Taxonomy" id="3115617"/>
    <lineage>
        <taxon>Bacteria</taxon>
        <taxon>Bacillati</taxon>
        <taxon>Bacillota</taxon>
        <taxon>Tissierellia</taxon>
        <taxon>Tissierellales</taxon>
        <taxon>Peptoniphilaceae</taxon>
        <taxon>Anaerococcus</taxon>
    </lineage>
</organism>
<comment type="similarity">
    <text evidence="1">Belongs to the ABC transporter superfamily.</text>
</comment>
<dbReference type="InterPro" id="IPR003439">
    <property type="entry name" value="ABC_transporter-like_ATP-bd"/>
</dbReference>
<keyword evidence="2" id="KW-0813">Transport</keyword>
<dbReference type="GO" id="GO:0005524">
    <property type="term" value="F:ATP binding"/>
    <property type="evidence" value="ECO:0007669"/>
    <property type="project" value="UniProtKB-KW"/>
</dbReference>
<dbReference type="PANTHER" id="PTHR42798">
    <property type="entry name" value="LIPOPROTEIN-RELEASING SYSTEM ATP-BINDING PROTEIN LOLD"/>
    <property type="match status" value="1"/>
</dbReference>
<dbReference type="RefSeq" id="WP_410032756.1">
    <property type="nucleotide sequence ID" value="NZ_JBGMEH010000003.1"/>
</dbReference>
<gene>
    <name evidence="6" type="ORF">ACCQ40_04320</name>
</gene>
<reference evidence="6 7" key="1">
    <citation type="journal article" date="2025" name="Anaerobe">
        <title>Description of Anaerococcus kampingiae sp. nov., Anaerococcus groningensis sp. nov., Anaerococcus martiniensis sp. nov., and Anaerococcus cruorum sp. nov., isolated from human clinical specimens.</title>
        <authorList>
            <person name="Boiten K.E."/>
            <person name="Meijer J."/>
            <person name="van Wezel E.M."/>
            <person name="Veloo A.C.M."/>
        </authorList>
    </citation>
    <scope>NUCLEOTIDE SEQUENCE [LARGE SCALE GENOMIC DNA]</scope>
    <source>
        <strain evidence="6 7">ENR1039</strain>
    </source>
</reference>
<dbReference type="InterPro" id="IPR003593">
    <property type="entry name" value="AAA+_ATPase"/>
</dbReference>
<dbReference type="InterPro" id="IPR017871">
    <property type="entry name" value="ABC_transporter-like_CS"/>
</dbReference>
<dbReference type="InterPro" id="IPR027417">
    <property type="entry name" value="P-loop_NTPase"/>
</dbReference>
<keyword evidence="3" id="KW-0547">Nucleotide-binding</keyword>
<keyword evidence="7" id="KW-1185">Reference proteome</keyword>
<feature type="domain" description="ABC transporter" evidence="5">
    <location>
        <begin position="4"/>
        <end position="214"/>
    </location>
</feature>
<dbReference type="PANTHER" id="PTHR42798:SF4">
    <property type="entry name" value="ABC TRANSPORTER DOMAIN-CONTAINING PROTEIN"/>
    <property type="match status" value="1"/>
</dbReference>
<keyword evidence="4 6" id="KW-0067">ATP-binding</keyword>
<sequence>MKHIELNNISKSYGNRKIIDDLSFSIDENEIVAIVGKSGSGKSTLLNMIGLLETYNSGEILLKGEKLPNLNSKEATLLRRNEINYLFQTNALINEKTVRENLLVAMEYVDIKDEEKSTKINEILDKLDILDIIEQKINTISGGEAQRVALARCVLKPGDLILADEPTGSLDPIMSDEVFSILLNLRSAYNKTILIVTHDMDIAKRCDRIIDINK</sequence>
<evidence type="ECO:0000256" key="4">
    <source>
        <dbReference type="ARBA" id="ARBA00022840"/>
    </source>
</evidence>
<dbReference type="EMBL" id="JBGMEH010000003">
    <property type="protein sequence ID" value="MFO3716015.1"/>
    <property type="molecule type" value="Genomic_DNA"/>
</dbReference>
<dbReference type="SMART" id="SM00382">
    <property type="entry name" value="AAA"/>
    <property type="match status" value="1"/>
</dbReference>
<dbReference type="Pfam" id="PF00005">
    <property type="entry name" value="ABC_tran"/>
    <property type="match status" value="1"/>
</dbReference>
<dbReference type="PROSITE" id="PS00211">
    <property type="entry name" value="ABC_TRANSPORTER_1"/>
    <property type="match status" value="1"/>
</dbReference>
<dbReference type="InterPro" id="IPR017911">
    <property type="entry name" value="MacB-like_ATP-bd"/>
</dbReference>
<dbReference type="Gene3D" id="3.40.50.300">
    <property type="entry name" value="P-loop containing nucleotide triphosphate hydrolases"/>
    <property type="match status" value="1"/>
</dbReference>